<organism evidence="1 2">
    <name type="scientific">Leptospira ilyithenensis</name>
    <dbReference type="NCBI Taxonomy" id="2484901"/>
    <lineage>
        <taxon>Bacteria</taxon>
        <taxon>Pseudomonadati</taxon>
        <taxon>Spirochaetota</taxon>
        <taxon>Spirochaetia</taxon>
        <taxon>Leptospirales</taxon>
        <taxon>Leptospiraceae</taxon>
        <taxon>Leptospira</taxon>
    </lineage>
</organism>
<dbReference type="PROSITE" id="PS00141">
    <property type="entry name" value="ASP_PROTEASE"/>
    <property type="match status" value="1"/>
</dbReference>
<dbReference type="EMBL" id="RQHV01000036">
    <property type="protein sequence ID" value="TGN11918.1"/>
    <property type="molecule type" value="Genomic_DNA"/>
</dbReference>
<evidence type="ECO:0000313" key="2">
    <source>
        <dbReference type="Proteomes" id="UP000298264"/>
    </source>
</evidence>
<evidence type="ECO:0008006" key="3">
    <source>
        <dbReference type="Google" id="ProtNLM"/>
    </source>
</evidence>
<dbReference type="Proteomes" id="UP000298264">
    <property type="component" value="Unassembled WGS sequence"/>
</dbReference>
<proteinExistence type="predicted"/>
<dbReference type="InterPro" id="IPR001969">
    <property type="entry name" value="Aspartic_peptidase_AS"/>
</dbReference>
<dbReference type="AlphaFoldDB" id="A0A4R9LTA9"/>
<protein>
    <recommendedName>
        <fullName evidence="3">Peptidase A2 domain-containing protein</fullName>
    </recommendedName>
</protein>
<evidence type="ECO:0000313" key="1">
    <source>
        <dbReference type="EMBL" id="TGN11918.1"/>
    </source>
</evidence>
<reference evidence="1" key="1">
    <citation type="journal article" date="2019" name="PLoS Negl. Trop. Dis.">
        <title>Revisiting the worldwide diversity of Leptospira species in the environment.</title>
        <authorList>
            <person name="Vincent A.T."/>
            <person name="Schiettekatte O."/>
            <person name="Bourhy P."/>
            <person name="Veyrier F.J."/>
            <person name="Picardeau M."/>
        </authorList>
    </citation>
    <scope>NUCLEOTIDE SEQUENCE [LARGE SCALE GENOMIC DNA]</scope>
    <source>
        <strain evidence="1">201400974</strain>
    </source>
</reference>
<sequence>MLPKGKFKVEDLGTHLLLHGFSDPDTNKSYPLLWDTGSDISFVREHLGAERDTQFRLRWEGKDFPFKKRKGILPESLEGLVGNDFFDNTCVWWENGELQVFDSSSSFCEKPQAFLTTSLRTLSVRKWNLHYYASFKGKKEKTYIGILDTGASLSLLPFKGEEGLESQGKKKVFLPGNQIQEADLFYWKGPLYLGTNLGIWEEYFDIYFLSGISLENFLLSRDKDREEVWVIGLDILRRKPLFWDFARNRIAILNPSSN</sequence>
<gene>
    <name evidence="1" type="ORF">EHS11_05255</name>
</gene>
<name>A0A4R9LTA9_9LEPT</name>
<dbReference type="GO" id="GO:0006508">
    <property type="term" value="P:proteolysis"/>
    <property type="evidence" value="ECO:0007669"/>
    <property type="project" value="InterPro"/>
</dbReference>
<comment type="caution">
    <text evidence="1">The sequence shown here is derived from an EMBL/GenBank/DDBJ whole genome shotgun (WGS) entry which is preliminary data.</text>
</comment>
<accession>A0A4R9LTA9</accession>
<dbReference type="GO" id="GO:0004190">
    <property type="term" value="F:aspartic-type endopeptidase activity"/>
    <property type="evidence" value="ECO:0007669"/>
    <property type="project" value="InterPro"/>
</dbReference>
<keyword evidence="2" id="KW-1185">Reference proteome</keyword>